<dbReference type="RefSeq" id="WP_255228768.1">
    <property type="nucleotide sequence ID" value="NZ_JAJEKE010000019.1"/>
</dbReference>
<dbReference type="Pfam" id="PF04536">
    <property type="entry name" value="TPM_phosphatase"/>
    <property type="match status" value="1"/>
</dbReference>
<feature type="region of interest" description="Disordered" evidence="1">
    <location>
        <begin position="242"/>
        <end position="273"/>
    </location>
</feature>
<feature type="transmembrane region" description="Helical" evidence="2">
    <location>
        <begin position="182"/>
        <end position="199"/>
    </location>
</feature>
<comment type="caution">
    <text evidence="5">The sequence shown here is derived from an EMBL/GenBank/DDBJ whole genome shotgun (WGS) entry which is preliminary data.</text>
</comment>
<evidence type="ECO:0000256" key="3">
    <source>
        <dbReference type="SAM" id="SignalP"/>
    </source>
</evidence>
<proteinExistence type="predicted"/>
<name>A0ABT1NIZ5_9FIRM</name>
<feature type="chain" id="PRO_5045053061" evidence="3">
    <location>
        <begin position="29"/>
        <end position="273"/>
    </location>
</feature>
<keyword evidence="2" id="KW-1133">Transmembrane helix</keyword>
<organism evidence="5 6">
    <name type="scientific">Lutispora saccharofermentans</name>
    <dbReference type="NCBI Taxonomy" id="3024236"/>
    <lineage>
        <taxon>Bacteria</taxon>
        <taxon>Bacillati</taxon>
        <taxon>Bacillota</taxon>
        <taxon>Clostridia</taxon>
        <taxon>Lutisporales</taxon>
        <taxon>Lutisporaceae</taxon>
        <taxon>Lutispora</taxon>
    </lineage>
</organism>
<dbReference type="Proteomes" id="UP001651880">
    <property type="component" value="Unassembled WGS sequence"/>
</dbReference>
<feature type="signal peptide" evidence="3">
    <location>
        <begin position="1"/>
        <end position="28"/>
    </location>
</feature>
<evidence type="ECO:0000256" key="2">
    <source>
        <dbReference type="SAM" id="Phobius"/>
    </source>
</evidence>
<evidence type="ECO:0000256" key="1">
    <source>
        <dbReference type="SAM" id="MobiDB-lite"/>
    </source>
</evidence>
<dbReference type="EMBL" id="JAJEKE010000019">
    <property type="protein sequence ID" value="MCQ1531242.1"/>
    <property type="molecule type" value="Genomic_DNA"/>
</dbReference>
<keyword evidence="2" id="KW-0472">Membrane</keyword>
<evidence type="ECO:0000259" key="4">
    <source>
        <dbReference type="Pfam" id="PF04536"/>
    </source>
</evidence>
<sequence>MVRRAIYRSSAIILIFIFLLAFMSSAFADKSFAVDMAGVFTAEEKESLEQKAIALGRQFSMDIVIVTTSDAEGKSSRDYADDYFDYNGYGTGADRDGILFLIDFDNSEAYISTSGSAIRYLTDERIESILDDVFDKGLSDRRYYDAAFAFLDSAEAFLNKGIPKGQYTVSEPVENTLTTAEVVIGAAVSGVSGLIFLSGTKRRYKSKPKARIFEYKNNSHLNLGITEDNLVNSYVTTRIIPVANKPPRSSSSGRSTVHRSSSGRSHGGGGRKF</sequence>
<keyword evidence="2" id="KW-0812">Transmembrane</keyword>
<reference evidence="5 6" key="1">
    <citation type="submission" date="2021-10" db="EMBL/GenBank/DDBJ databases">
        <title>Lutispora strain m25 sp. nov., a thermophilic, non-spore-forming bacterium isolated from a lab-scale methanogenic bioreactor digesting anaerobic sludge.</title>
        <authorList>
            <person name="El Houari A."/>
            <person name="Mcdonald J."/>
        </authorList>
    </citation>
    <scope>NUCLEOTIDE SEQUENCE [LARGE SCALE GENOMIC DNA]</scope>
    <source>
        <strain evidence="6">m25</strain>
    </source>
</reference>
<dbReference type="InterPro" id="IPR007621">
    <property type="entry name" value="TPM_dom"/>
</dbReference>
<accession>A0ABT1NIZ5</accession>
<keyword evidence="3" id="KW-0732">Signal</keyword>
<evidence type="ECO:0000313" key="6">
    <source>
        <dbReference type="Proteomes" id="UP001651880"/>
    </source>
</evidence>
<protein>
    <submittedName>
        <fullName evidence="5">TPM domain-containing protein</fullName>
    </submittedName>
</protein>
<feature type="compositionally biased region" description="Low complexity" evidence="1">
    <location>
        <begin position="248"/>
        <end position="264"/>
    </location>
</feature>
<evidence type="ECO:0000313" key="5">
    <source>
        <dbReference type="EMBL" id="MCQ1531242.1"/>
    </source>
</evidence>
<keyword evidence="6" id="KW-1185">Reference proteome</keyword>
<feature type="domain" description="TPM" evidence="4">
    <location>
        <begin position="34"/>
        <end position="155"/>
    </location>
</feature>
<dbReference type="Gene3D" id="3.10.310.50">
    <property type="match status" value="1"/>
</dbReference>
<gene>
    <name evidence="5" type="ORF">LJD61_17080</name>
</gene>